<accession>A0A061QXE1</accession>
<evidence type="ECO:0000313" key="2">
    <source>
        <dbReference type="EMBL" id="JAC64383.1"/>
    </source>
</evidence>
<gene>
    <name evidence="2" type="ORF">TSPGSL018_18420</name>
</gene>
<proteinExistence type="predicted"/>
<feature type="non-terminal residue" evidence="2">
    <location>
        <position position="1"/>
    </location>
</feature>
<organism evidence="2">
    <name type="scientific">Tetraselmis sp. GSL018</name>
    <dbReference type="NCBI Taxonomy" id="582737"/>
    <lineage>
        <taxon>Eukaryota</taxon>
        <taxon>Viridiplantae</taxon>
        <taxon>Chlorophyta</taxon>
        <taxon>core chlorophytes</taxon>
        <taxon>Chlorodendrophyceae</taxon>
        <taxon>Chlorodendrales</taxon>
        <taxon>Chlorodendraceae</taxon>
        <taxon>Tetraselmis</taxon>
    </lineage>
</organism>
<dbReference type="EMBL" id="GBEZ01022458">
    <property type="protein sequence ID" value="JAC64383.1"/>
    <property type="molecule type" value="Transcribed_RNA"/>
</dbReference>
<feature type="region of interest" description="Disordered" evidence="1">
    <location>
        <begin position="1"/>
        <end position="50"/>
    </location>
</feature>
<name>A0A061QXE1_9CHLO</name>
<dbReference type="AlphaFoldDB" id="A0A061QXE1"/>
<protein>
    <submittedName>
        <fullName evidence="2">Uncharacterized protein</fullName>
    </submittedName>
</protein>
<reference evidence="2" key="1">
    <citation type="submission" date="2014-05" db="EMBL/GenBank/DDBJ databases">
        <title>The transcriptome of the halophilic microalga Tetraselmis sp. GSL018 isolated from the Great Salt Lake, Utah.</title>
        <authorList>
            <person name="Jinkerson R.E."/>
            <person name="D'Adamo S."/>
            <person name="Posewitz M.C."/>
        </authorList>
    </citation>
    <scope>NUCLEOTIDE SEQUENCE</scope>
    <source>
        <strain evidence="2">GSL018</strain>
    </source>
</reference>
<feature type="compositionally biased region" description="Basic and acidic residues" evidence="1">
    <location>
        <begin position="7"/>
        <end position="25"/>
    </location>
</feature>
<evidence type="ECO:0000256" key="1">
    <source>
        <dbReference type="SAM" id="MobiDB-lite"/>
    </source>
</evidence>
<sequence length="91" mass="9858">PKRAQHRRGEAVLPRDRRQSRHEVDGLPSSQVGQRELPGGRGGPKDVPAVGNTQRDFCRAVLCGTASVKGTSVQKSITNENCLAPLELFLV</sequence>